<evidence type="ECO:0000313" key="1">
    <source>
        <dbReference type="EMBL" id="KAI7942305.1"/>
    </source>
</evidence>
<reference evidence="2" key="1">
    <citation type="journal article" date="2018" name="BMC Genomics">
        <title>Genomic insights into host adaptation between the wheat stripe rust pathogen (Puccinia striiformis f. sp. tritici) and the barley stripe rust pathogen (Puccinia striiformis f. sp. hordei).</title>
        <authorList>
            <person name="Xia C."/>
            <person name="Wang M."/>
            <person name="Yin C."/>
            <person name="Cornejo O.E."/>
            <person name="Hulbert S.H."/>
            <person name="Chen X."/>
        </authorList>
    </citation>
    <scope>NUCLEOTIDE SEQUENCE [LARGE SCALE GENOMIC DNA]</scope>
    <source>
        <strain evidence="2">93-210</strain>
    </source>
</reference>
<dbReference type="EMBL" id="CM045876">
    <property type="protein sequence ID" value="KAI7942305.1"/>
    <property type="molecule type" value="Genomic_DNA"/>
</dbReference>
<reference evidence="2" key="2">
    <citation type="journal article" date="2018" name="Mol. Plant Microbe Interact.">
        <title>Genome sequence resources for the wheat stripe rust pathogen (Puccinia striiformis f. sp. tritici) and the barley stripe rust pathogen (Puccinia striiformis f. sp. hordei).</title>
        <authorList>
            <person name="Xia C."/>
            <person name="Wang M."/>
            <person name="Yin C."/>
            <person name="Cornejo O.E."/>
            <person name="Hulbert S.H."/>
            <person name="Chen X."/>
        </authorList>
    </citation>
    <scope>NUCLEOTIDE SEQUENCE [LARGE SCALE GENOMIC DNA]</scope>
    <source>
        <strain evidence="2">93-210</strain>
    </source>
</reference>
<dbReference type="Proteomes" id="UP001060170">
    <property type="component" value="Chromosome 12"/>
</dbReference>
<gene>
    <name evidence="1" type="ORF">MJO28_012332</name>
</gene>
<proteinExistence type="predicted"/>
<name>A0ACC0E1Q9_9BASI</name>
<comment type="caution">
    <text evidence="1">The sequence shown here is derived from an EMBL/GenBank/DDBJ whole genome shotgun (WGS) entry which is preliminary data.</text>
</comment>
<organism evidence="1 2">
    <name type="scientific">Puccinia striiformis f. sp. tritici</name>
    <dbReference type="NCBI Taxonomy" id="168172"/>
    <lineage>
        <taxon>Eukaryota</taxon>
        <taxon>Fungi</taxon>
        <taxon>Dikarya</taxon>
        <taxon>Basidiomycota</taxon>
        <taxon>Pucciniomycotina</taxon>
        <taxon>Pucciniomycetes</taxon>
        <taxon>Pucciniales</taxon>
        <taxon>Pucciniaceae</taxon>
        <taxon>Puccinia</taxon>
    </lineage>
</organism>
<accession>A0ACC0E1Q9</accession>
<protein>
    <submittedName>
        <fullName evidence="1">Uncharacterized protein</fullName>
    </submittedName>
</protein>
<evidence type="ECO:0000313" key="2">
    <source>
        <dbReference type="Proteomes" id="UP001060170"/>
    </source>
</evidence>
<sequence length="332" mass="37708">MQPLPLQQLLMFLQLNQEESASETKPEDLKAKDKEDFSDSKTTNGEATSTHPSTCFHSKPDQVHRLQDTLAFRIPSHNVDSLSVRNHPGVWGHEYVRHLAAEFAGAYHVVQSKSDNNFGEDEWIQPNEQSSRKKELRLLAKLLVPFLLSHNGKADVIDLLECESIIDIVPFTAECEPYPVTLFHFKSLWTVKLIQLFKSLQLHVIMCELSCSPVYPNGHISFVKLPGQTARNFGFVGFTKTTVQESKLYKRNPHCPGSAGWCPGQVKWVKCKGTSLLVDTNKETGWETLRHHGLHQHLWLETRRPDRIAGEALRLWIANEQIAGDFQQAVLI</sequence>
<reference evidence="1 2" key="3">
    <citation type="journal article" date="2022" name="Microbiol. Spectr.">
        <title>Folding features and dynamics of 3D genome architecture in plant fungal pathogens.</title>
        <authorList>
            <person name="Xia C."/>
        </authorList>
    </citation>
    <scope>NUCLEOTIDE SEQUENCE [LARGE SCALE GENOMIC DNA]</scope>
    <source>
        <strain evidence="1 2">93-210</strain>
    </source>
</reference>
<keyword evidence="2" id="KW-1185">Reference proteome</keyword>